<comment type="caution">
    <text evidence="4">The sequence shown here is derived from an EMBL/GenBank/DDBJ whole genome shotgun (WGS) entry which is preliminary data.</text>
</comment>
<evidence type="ECO:0000313" key="4">
    <source>
        <dbReference type="EMBL" id="MBC5729717.1"/>
    </source>
</evidence>
<organism evidence="4 5">
    <name type="scientific">Pseudoflavonifractor hominis</name>
    <dbReference type="NCBI Taxonomy" id="2763059"/>
    <lineage>
        <taxon>Bacteria</taxon>
        <taxon>Bacillati</taxon>
        <taxon>Bacillota</taxon>
        <taxon>Clostridia</taxon>
        <taxon>Eubacteriales</taxon>
        <taxon>Oscillospiraceae</taxon>
        <taxon>Pseudoflavonifractor</taxon>
    </lineage>
</organism>
<evidence type="ECO:0000256" key="1">
    <source>
        <dbReference type="SAM" id="MobiDB-lite"/>
    </source>
</evidence>
<accession>A0ABR7HQF6</accession>
<dbReference type="SMART" id="SM00635">
    <property type="entry name" value="BID_2"/>
    <property type="match status" value="2"/>
</dbReference>
<dbReference type="Gene3D" id="2.60.40.1080">
    <property type="match status" value="2"/>
</dbReference>
<name>A0ABR7HQF6_9FIRM</name>
<evidence type="ECO:0000313" key="5">
    <source>
        <dbReference type="Proteomes" id="UP000660021"/>
    </source>
</evidence>
<dbReference type="EMBL" id="JACOPR010000001">
    <property type="protein sequence ID" value="MBC5729717.1"/>
    <property type="molecule type" value="Genomic_DNA"/>
</dbReference>
<dbReference type="SUPFAM" id="SSF49373">
    <property type="entry name" value="Invasin/intimin cell-adhesion fragments"/>
    <property type="match status" value="2"/>
</dbReference>
<feature type="region of interest" description="Disordered" evidence="1">
    <location>
        <begin position="100"/>
        <end position="134"/>
    </location>
</feature>
<keyword evidence="2" id="KW-0812">Transmembrane</keyword>
<evidence type="ECO:0000259" key="3">
    <source>
        <dbReference type="SMART" id="SM00635"/>
    </source>
</evidence>
<dbReference type="Pfam" id="PF02368">
    <property type="entry name" value="Big_2"/>
    <property type="match status" value="2"/>
</dbReference>
<dbReference type="RefSeq" id="WP_186962944.1">
    <property type="nucleotide sequence ID" value="NZ_JACOPR010000001.1"/>
</dbReference>
<dbReference type="InterPro" id="IPR008964">
    <property type="entry name" value="Invasin/intimin_cell_adhesion"/>
</dbReference>
<dbReference type="Proteomes" id="UP000660021">
    <property type="component" value="Unassembled WGS sequence"/>
</dbReference>
<evidence type="ECO:0000256" key="2">
    <source>
        <dbReference type="SAM" id="Phobius"/>
    </source>
</evidence>
<feature type="compositionally biased region" description="Low complexity" evidence="1">
    <location>
        <begin position="100"/>
        <end position="118"/>
    </location>
</feature>
<keyword evidence="2" id="KW-0472">Membrane</keyword>
<feature type="domain" description="BIG2" evidence="3">
    <location>
        <begin position="131"/>
        <end position="210"/>
    </location>
</feature>
<proteinExistence type="predicted"/>
<dbReference type="InterPro" id="IPR003343">
    <property type="entry name" value="Big_2"/>
</dbReference>
<gene>
    <name evidence="4" type="ORF">H8S34_02575</name>
</gene>
<protein>
    <submittedName>
        <fullName evidence="4">Ig-like domain-containing protein</fullName>
    </submittedName>
</protein>
<feature type="domain" description="BIG2" evidence="3">
    <location>
        <begin position="238"/>
        <end position="310"/>
    </location>
</feature>
<feature type="region of interest" description="Disordered" evidence="1">
    <location>
        <begin position="223"/>
        <end position="245"/>
    </location>
</feature>
<feature type="compositionally biased region" description="Low complexity" evidence="1">
    <location>
        <begin position="223"/>
        <end position="240"/>
    </location>
</feature>
<reference evidence="4 5" key="1">
    <citation type="submission" date="2020-08" db="EMBL/GenBank/DDBJ databases">
        <title>Genome public.</title>
        <authorList>
            <person name="Liu C."/>
            <person name="Sun Q."/>
        </authorList>
    </citation>
    <scope>NUCLEOTIDE SEQUENCE [LARGE SCALE GENOMIC DNA]</scope>
    <source>
        <strain evidence="4 5">New-38</strain>
    </source>
</reference>
<feature type="region of interest" description="Disordered" evidence="1">
    <location>
        <begin position="31"/>
        <end position="63"/>
    </location>
</feature>
<sequence>MARTPTRNQMIHCDICGEDYAATYKRCPFCDGRPPEEEDGRPSRRAGRRMATNTRGGGYSSGPTPAKIISTVVSLAFIVAAVCIVVSIVKPMIDRGNTTPLTSATPAPSASAQVSPSPEVSPSPTVPPDQTATGFTLDQSDFTLQNYGQVHTIHATFSPGDSVGYLEWTSSNPDVVSVDENGTVKGLGKSGGVSSVTITATLKGTQIFQTCIVRCSFDAPAGAGASTAPSSTPGTSTSTSNPVLNKTDFTMPKGTTVQMSVSGTTSTPSWSTANSAVATVDSSGLVSMVGKGTTTLICKVDGKELTCIVRCSG</sequence>
<keyword evidence="5" id="KW-1185">Reference proteome</keyword>
<feature type="transmembrane region" description="Helical" evidence="2">
    <location>
        <begin position="68"/>
        <end position="89"/>
    </location>
</feature>
<keyword evidence="2" id="KW-1133">Transmembrane helix</keyword>